<dbReference type="PANTHER" id="PTHR37817:SF1">
    <property type="entry name" value="N-ACETYLTRANSFERASE EIS"/>
    <property type="match status" value="1"/>
</dbReference>
<comment type="similarity">
    <text evidence="3">Belongs to the acetyltransferase Eis family.</text>
</comment>
<dbReference type="HAMAP" id="MF_01812">
    <property type="entry name" value="Eis"/>
    <property type="match status" value="1"/>
</dbReference>
<gene>
    <name evidence="6" type="ORF">EDD31_2314</name>
</gene>
<dbReference type="NCBIfam" id="NF002367">
    <property type="entry name" value="PRK01346.1-4"/>
    <property type="match status" value="1"/>
</dbReference>
<dbReference type="Pfam" id="PF13530">
    <property type="entry name" value="SCP2_2"/>
    <property type="match status" value="1"/>
</dbReference>
<feature type="domain" description="Enhanced intracellular survival protein" evidence="4">
    <location>
        <begin position="321"/>
        <end position="411"/>
    </location>
</feature>
<proteinExistence type="inferred from homology"/>
<feature type="binding site" evidence="3">
    <location>
        <begin position="96"/>
        <end position="98"/>
    </location>
    <ligand>
        <name>acetyl-CoA</name>
        <dbReference type="ChEBI" id="CHEBI:57288"/>
    </ligand>
</feature>
<name>A0A3N2BF86_9MICO</name>
<dbReference type="InterPro" id="IPR041380">
    <property type="entry name" value="Acetyltransf_17"/>
</dbReference>
<dbReference type="InterPro" id="IPR025559">
    <property type="entry name" value="Eis_dom"/>
</dbReference>
<dbReference type="InterPro" id="IPR016181">
    <property type="entry name" value="Acyl_CoA_acyltransferase"/>
</dbReference>
<dbReference type="PANTHER" id="PTHR37817">
    <property type="entry name" value="N-ACETYLTRANSFERASE EIS"/>
    <property type="match status" value="1"/>
</dbReference>
<feature type="active site" description="Proton acceptor; via carboxylate" evidence="3">
    <location>
        <position position="425"/>
    </location>
</feature>
<dbReference type="InterPro" id="IPR051554">
    <property type="entry name" value="Acetyltransferase_Eis"/>
</dbReference>
<evidence type="ECO:0000256" key="1">
    <source>
        <dbReference type="ARBA" id="ARBA00022679"/>
    </source>
</evidence>
<dbReference type="InterPro" id="IPR036527">
    <property type="entry name" value="SCP2_sterol-bd_dom_sf"/>
</dbReference>
<dbReference type="Gene3D" id="3.40.630.30">
    <property type="match status" value="2"/>
</dbReference>
<dbReference type="EMBL" id="RKHK01000001">
    <property type="protein sequence ID" value="ROR73919.1"/>
    <property type="molecule type" value="Genomic_DNA"/>
</dbReference>
<dbReference type="GO" id="GO:0034069">
    <property type="term" value="F:aminoglycoside N-acetyltransferase activity"/>
    <property type="evidence" value="ECO:0007669"/>
    <property type="project" value="TreeGrafter"/>
</dbReference>
<dbReference type="SUPFAM" id="SSF55729">
    <property type="entry name" value="Acyl-CoA N-acyltransferases (Nat)"/>
    <property type="match status" value="1"/>
</dbReference>
<evidence type="ECO:0000256" key="2">
    <source>
        <dbReference type="ARBA" id="ARBA00023315"/>
    </source>
</evidence>
<dbReference type="Gene3D" id="3.30.1050.10">
    <property type="entry name" value="SCP2 sterol-binding domain"/>
    <property type="match status" value="1"/>
</dbReference>
<feature type="domain" description="Eis-like acetyltransferase" evidence="5">
    <location>
        <begin position="195"/>
        <end position="309"/>
    </location>
</feature>
<reference evidence="6 7" key="1">
    <citation type="submission" date="2018-11" db="EMBL/GenBank/DDBJ databases">
        <title>Sequencing the genomes of 1000 actinobacteria strains.</title>
        <authorList>
            <person name="Klenk H.-P."/>
        </authorList>
    </citation>
    <scope>NUCLEOTIDE SEQUENCE [LARGE SCALE GENOMIC DNA]</scope>
    <source>
        <strain evidence="6 7">DSM 11294</strain>
    </source>
</reference>
<dbReference type="Pfam" id="PF13527">
    <property type="entry name" value="Acetyltransf_9"/>
    <property type="match status" value="1"/>
</dbReference>
<evidence type="ECO:0000259" key="5">
    <source>
        <dbReference type="Pfam" id="PF17668"/>
    </source>
</evidence>
<dbReference type="GO" id="GO:0030649">
    <property type="term" value="P:aminoglycoside antibiotic catabolic process"/>
    <property type="evidence" value="ECO:0007669"/>
    <property type="project" value="TreeGrafter"/>
</dbReference>
<dbReference type="RefSeq" id="WP_123304278.1">
    <property type="nucleotide sequence ID" value="NZ_RKHK01000001.1"/>
</dbReference>
<dbReference type="SUPFAM" id="SSF55718">
    <property type="entry name" value="SCP-like"/>
    <property type="match status" value="1"/>
</dbReference>
<feature type="binding site" evidence="3">
    <location>
        <begin position="104"/>
        <end position="109"/>
    </location>
    <ligand>
        <name>acetyl-CoA</name>
        <dbReference type="ChEBI" id="CHEBI:57288"/>
    </ligand>
</feature>
<keyword evidence="1 3" id="KW-0808">Transferase</keyword>
<comment type="caution">
    <text evidence="6">The sequence shown here is derived from an EMBL/GenBank/DDBJ whole genome shotgun (WGS) entry which is preliminary data.</text>
</comment>
<dbReference type="Proteomes" id="UP000280668">
    <property type="component" value="Unassembled WGS sequence"/>
</dbReference>
<accession>A0A3N2BF86</accession>
<feature type="active site" description="Proton donor" evidence="3">
    <location>
        <position position="137"/>
    </location>
</feature>
<evidence type="ECO:0000256" key="3">
    <source>
        <dbReference type="HAMAP-Rule" id="MF_01812"/>
    </source>
</evidence>
<dbReference type="AlphaFoldDB" id="A0A3N2BF86"/>
<dbReference type="CDD" id="cd04301">
    <property type="entry name" value="NAT_SF"/>
    <property type="match status" value="1"/>
</dbReference>
<keyword evidence="2 3" id="KW-0012">Acyltransferase</keyword>
<organism evidence="6 7">
    <name type="scientific">Bogoriella caseilytica</name>
    <dbReference type="NCBI Taxonomy" id="56055"/>
    <lineage>
        <taxon>Bacteria</taxon>
        <taxon>Bacillati</taxon>
        <taxon>Actinomycetota</taxon>
        <taxon>Actinomycetes</taxon>
        <taxon>Micrococcales</taxon>
        <taxon>Bogoriellaceae</taxon>
        <taxon>Bogoriella</taxon>
    </lineage>
</organism>
<dbReference type="InterPro" id="IPR022902">
    <property type="entry name" value="NAcTrfase_Eis"/>
</dbReference>
<evidence type="ECO:0000259" key="4">
    <source>
        <dbReference type="Pfam" id="PF13530"/>
    </source>
</evidence>
<comment type="caution">
    <text evidence="3">Lacks conserved residue(s) required for the propagation of feature annotation.</text>
</comment>
<evidence type="ECO:0000313" key="7">
    <source>
        <dbReference type="Proteomes" id="UP000280668"/>
    </source>
</evidence>
<dbReference type="Pfam" id="PF17668">
    <property type="entry name" value="Acetyltransf_17"/>
    <property type="match status" value="1"/>
</dbReference>
<evidence type="ECO:0000313" key="6">
    <source>
        <dbReference type="EMBL" id="ROR73919.1"/>
    </source>
</evidence>
<dbReference type="OrthoDB" id="8399956at2"/>
<sequence length="425" mass="46150">MTSVPPAALPDGYRLAQLGDADRDLMLDMIRWGFVFEPHPEDAGHEVWKPEAGRSVGIWDERGEGAARLAAMHTSYQMRIPVPGGADLPTSGLSWVVVHPSHRRRGLARAMLGAHFNRSLERGEVLSALYAAESGIYGRYGYGPATTGIDLKVGRGATLRDVPGAADLISEIDTLDAAQHGPIVDQVHRAVTRPGWITRDTEALRDRHLLDKPSERRETERLRILIVRDQDGTPRGYALFRRQAKWSHTGSPKGAVQVREAVALDPAAARALWGTLSDLDLMSTVETGFLTPDDPLLHLLVDLRPTEQTLADAVWLRLLDVPAALASRAYAAPVDVVLDISDTMLASNEGRWHLRGDAEGAEVSRTEEPAHLALDVADLAEVYLGGTQLAALAGAGRVRELEPGRLHSTSTGFGWPVAPGMSWGF</sequence>
<protein>
    <submittedName>
        <fullName evidence="6">Putative acetyltransferase</fullName>
    </submittedName>
</protein>
<comment type="subunit">
    <text evidence="3">Homohexamer; trimer of dimers.</text>
</comment>
<keyword evidence="7" id="KW-1185">Reference proteome</keyword>